<dbReference type="InterPro" id="IPR006343">
    <property type="entry name" value="DnaB/C_C"/>
</dbReference>
<protein>
    <submittedName>
        <fullName evidence="3">Helicase DnaB</fullName>
    </submittedName>
</protein>
<dbReference type="SMR" id="A0A1W6WTE1"/>
<sequence length="150" mass="17192">MNIQEEMLIKQLEEITPKQLLKEISGGAEVTIADLKIVEDIMINQKLRPGVVNVLIYYVLLRNDMMLPKSYVEKVAGHWARKKVNTVREALALAKKENRQYQEWADRKKESAKPTPVERARSIAIEQAISQGISDEELGKFVRTLFEGNQ</sequence>
<dbReference type="GO" id="GO:0004386">
    <property type="term" value="F:helicase activity"/>
    <property type="evidence" value="ECO:0007669"/>
    <property type="project" value="UniProtKB-KW"/>
</dbReference>
<dbReference type="Pfam" id="PF07261">
    <property type="entry name" value="DnaB_2"/>
    <property type="match status" value="1"/>
</dbReference>
<gene>
    <name evidence="3" type="ORF">CAB88_23035</name>
</gene>
<comment type="similarity">
    <text evidence="1">Belongs to the DnaB/DnaD family.</text>
</comment>
<keyword evidence="3" id="KW-0067">ATP-binding</keyword>
<accession>A0A1W6WTE1</accession>
<evidence type="ECO:0000313" key="4">
    <source>
        <dbReference type="Proteomes" id="UP000194143"/>
    </source>
</evidence>
<evidence type="ECO:0000256" key="1">
    <source>
        <dbReference type="ARBA" id="ARBA00093462"/>
    </source>
</evidence>
<organism evidence="3 4">
    <name type="scientific">Bacillus thuringiensis</name>
    <dbReference type="NCBI Taxonomy" id="1428"/>
    <lineage>
        <taxon>Bacteria</taxon>
        <taxon>Bacillati</taxon>
        <taxon>Bacillota</taxon>
        <taxon>Bacilli</taxon>
        <taxon>Bacillales</taxon>
        <taxon>Bacillaceae</taxon>
        <taxon>Bacillus</taxon>
        <taxon>Bacillus cereus group</taxon>
    </lineage>
</organism>
<keyword evidence="3" id="KW-0547">Nucleotide-binding</keyword>
<dbReference type="EMBL" id="CP021061">
    <property type="protein sequence ID" value="ARP59797.1"/>
    <property type="molecule type" value="Genomic_DNA"/>
</dbReference>
<evidence type="ECO:0000259" key="2">
    <source>
        <dbReference type="Pfam" id="PF07261"/>
    </source>
</evidence>
<keyword evidence="4" id="KW-1185">Reference proteome</keyword>
<dbReference type="AlphaFoldDB" id="A0A1W6WTE1"/>
<feature type="domain" description="DnaB/C C-terminal" evidence="2">
    <location>
        <begin position="31"/>
        <end position="91"/>
    </location>
</feature>
<proteinExistence type="inferred from homology"/>
<dbReference type="Proteomes" id="UP000194143">
    <property type="component" value="Chromosome"/>
</dbReference>
<keyword evidence="3" id="KW-0378">Hydrolase</keyword>
<name>A0A1W6WTE1_BACTU</name>
<reference evidence="3 4" key="1">
    <citation type="submission" date="2017-04" db="EMBL/GenBank/DDBJ databases">
        <title>Complete Genome Sequence of Bacillus thuringiensis type Strain ATCC 10792.</title>
        <authorList>
            <person name="Oh D.-H."/>
            <person name="Park B.-J."/>
            <person name="Shuai W."/>
            <person name="Chelliah R."/>
        </authorList>
    </citation>
    <scope>NUCLEOTIDE SEQUENCE [LARGE SCALE GENOMIC DNA]</scope>
    <source>
        <strain evidence="3 4">ATCC 10792</strain>
    </source>
</reference>
<keyword evidence="3" id="KW-0347">Helicase</keyword>
<evidence type="ECO:0000313" key="3">
    <source>
        <dbReference type="EMBL" id="ARP59797.1"/>
    </source>
</evidence>